<reference evidence="3 4" key="1">
    <citation type="submission" date="2015-12" db="EMBL/GenBank/DDBJ databases">
        <title>Draft genome sequnece of Fervidicola ferrireducens strain Y170.</title>
        <authorList>
            <person name="Patel B.K."/>
        </authorList>
    </citation>
    <scope>NUCLEOTIDE SEQUENCE [LARGE SCALE GENOMIC DNA]</scope>
    <source>
        <strain evidence="3 4">Y170</strain>
    </source>
</reference>
<keyword evidence="4" id="KW-1185">Reference proteome</keyword>
<dbReference type="AlphaFoldDB" id="A0A140LDJ1"/>
<evidence type="ECO:0000313" key="4">
    <source>
        <dbReference type="Proteomes" id="UP000070427"/>
    </source>
</evidence>
<evidence type="ECO:0000256" key="1">
    <source>
        <dbReference type="SAM" id="MobiDB-lite"/>
    </source>
</evidence>
<dbReference type="STRING" id="520764.AN618_03720"/>
<evidence type="ECO:0000313" key="3">
    <source>
        <dbReference type="EMBL" id="KXG78616.1"/>
    </source>
</evidence>
<dbReference type="InParanoid" id="A0A140LDJ1"/>
<feature type="compositionally biased region" description="Low complexity" evidence="1">
    <location>
        <begin position="50"/>
        <end position="69"/>
    </location>
</feature>
<dbReference type="PANTHER" id="PTHR34404">
    <property type="entry name" value="REGULATORY PROTEIN, FMDB FAMILY"/>
    <property type="match status" value="1"/>
</dbReference>
<protein>
    <recommendedName>
        <fullName evidence="2">Putative regulatory protein FmdB zinc ribbon domain-containing protein</fullName>
    </recommendedName>
</protein>
<dbReference type="SMART" id="SM00834">
    <property type="entry name" value="CxxC_CXXC_SSSS"/>
    <property type="match status" value="1"/>
</dbReference>
<dbReference type="Pfam" id="PF09723">
    <property type="entry name" value="Zn_ribbon_8"/>
    <property type="match status" value="1"/>
</dbReference>
<sequence>MPIYEYRCNSCGHKFEVLRKFEERDNPIECPSCKSSDTRRQMSAFGTAKGSGSMSSSGSCGSSGSSRFG</sequence>
<accession>A0A140LDJ1</accession>
<evidence type="ECO:0000259" key="2">
    <source>
        <dbReference type="SMART" id="SM00834"/>
    </source>
</evidence>
<dbReference type="OrthoDB" id="9813321at2"/>
<feature type="region of interest" description="Disordered" evidence="1">
    <location>
        <begin position="32"/>
        <end position="69"/>
    </location>
</feature>
<name>A0A140LDJ1_9FIRM</name>
<feature type="domain" description="Putative regulatory protein FmdB zinc ribbon" evidence="2">
    <location>
        <begin position="1"/>
        <end position="43"/>
    </location>
</feature>
<dbReference type="EMBL" id="LOED01000002">
    <property type="protein sequence ID" value="KXG78616.1"/>
    <property type="molecule type" value="Genomic_DNA"/>
</dbReference>
<organism evidence="3 4">
    <name type="scientific">Fervidicola ferrireducens</name>
    <dbReference type="NCBI Taxonomy" id="520764"/>
    <lineage>
        <taxon>Bacteria</taxon>
        <taxon>Bacillati</taxon>
        <taxon>Bacillota</taxon>
        <taxon>Clostridia</taxon>
        <taxon>Thermosediminibacterales</taxon>
        <taxon>Thermosediminibacteraceae</taxon>
        <taxon>Fervidicola</taxon>
    </lineage>
</organism>
<dbReference type="InterPro" id="IPR013429">
    <property type="entry name" value="Regulatory_FmdB_Zinc_ribbon"/>
</dbReference>
<dbReference type="Proteomes" id="UP000070427">
    <property type="component" value="Unassembled WGS sequence"/>
</dbReference>
<dbReference type="PANTHER" id="PTHR34404:SF3">
    <property type="entry name" value="REGULATORY PROTEIN, FMDB FAMILY"/>
    <property type="match status" value="1"/>
</dbReference>
<comment type="caution">
    <text evidence="3">The sequence shown here is derived from an EMBL/GenBank/DDBJ whole genome shotgun (WGS) entry which is preliminary data.</text>
</comment>
<dbReference type="Gene3D" id="2.20.28.30">
    <property type="entry name" value="RNA polymerase ii, chain L"/>
    <property type="match status" value="1"/>
</dbReference>
<gene>
    <name evidence="3" type="ORF">AN618_03720</name>
</gene>
<dbReference type="NCBIfam" id="TIGR02605">
    <property type="entry name" value="CxxC_CxxC_SSSS"/>
    <property type="match status" value="1"/>
</dbReference>
<proteinExistence type="predicted"/>
<dbReference type="RefSeq" id="WP_066351347.1">
    <property type="nucleotide sequence ID" value="NZ_LOED01000002.1"/>
</dbReference>